<dbReference type="EMBL" id="ML977000">
    <property type="protein sequence ID" value="KAF1954185.1"/>
    <property type="molecule type" value="Genomic_DNA"/>
</dbReference>
<accession>A0A6A5TN98</accession>
<keyword evidence="3" id="KW-1185">Reference proteome</keyword>
<proteinExistence type="predicted"/>
<dbReference type="Proteomes" id="UP000800035">
    <property type="component" value="Unassembled WGS sequence"/>
</dbReference>
<protein>
    <submittedName>
        <fullName evidence="2">Uncharacterized protein</fullName>
    </submittedName>
</protein>
<evidence type="ECO:0000313" key="2">
    <source>
        <dbReference type="EMBL" id="KAF1954185.1"/>
    </source>
</evidence>
<evidence type="ECO:0000313" key="3">
    <source>
        <dbReference type="Proteomes" id="UP000800035"/>
    </source>
</evidence>
<feature type="region of interest" description="Disordered" evidence="1">
    <location>
        <begin position="74"/>
        <end position="94"/>
    </location>
</feature>
<sequence length="94" mass="10185">MAWTDRFYDLSGSLTYLSCTAPSLALPYLRAKNSSAVTGLAEYLGCSTNGGGVEYLANRDGLHIRLSFNPLYRKPSPISSPPRHLSSPCHPPLS</sequence>
<gene>
    <name evidence="2" type="ORF">CC80DRAFT_129707</name>
</gene>
<reference evidence="2" key="1">
    <citation type="journal article" date="2020" name="Stud. Mycol.">
        <title>101 Dothideomycetes genomes: a test case for predicting lifestyles and emergence of pathogens.</title>
        <authorList>
            <person name="Haridas S."/>
            <person name="Albert R."/>
            <person name="Binder M."/>
            <person name="Bloem J."/>
            <person name="Labutti K."/>
            <person name="Salamov A."/>
            <person name="Andreopoulos B."/>
            <person name="Baker S."/>
            <person name="Barry K."/>
            <person name="Bills G."/>
            <person name="Bluhm B."/>
            <person name="Cannon C."/>
            <person name="Castanera R."/>
            <person name="Culley D."/>
            <person name="Daum C."/>
            <person name="Ezra D."/>
            <person name="Gonzalez J."/>
            <person name="Henrissat B."/>
            <person name="Kuo A."/>
            <person name="Liang C."/>
            <person name="Lipzen A."/>
            <person name="Lutzoni F."/>
            <person name="Magnuson J."/>
            <person name="Mondo S."/>
            <person name="Nolan M."/>
            <person name="Ohm R."/>
            <person name="Pangilinan J."/>
            <person name="Park H.-J."/>
            <person name="Ramirez L."/>
            <person name="Alfaro M."/>
            <person name="Sun H."/>
            <person name="Tritt A."/>
            <person name="Yoshinaga Y."/>
            <person name="Zwiers L.-H."/>
            <person name="Turgeon B."/>
            <person name="Goodwin S."/>
            <person name="Spatafora J."/>
            <person name="Crous P."/>
            <person name="Grigoriev I."/>
        </authorList>
    </citation>
    <scope>NUCLEOTIDE SEQUENCE</scope>
    <source>
        <strain evidence="2">CBS 675.92</strain>
    </source>
</reference>
<evidence type="ECO:0000256" key="1">
    <source>
        <dbReference type="SAM" id="MobiDB-lite"/>
    </source>
</evidence>
<name>A0A6A5TN98_9PLEO</name>
<dbReference type="AlphaFoldDB" id="A0A6A5TN98"/>
<organism evidence="2 3">
    <name type="scientific">Byssothecium circinans</name>
    <dbReference type="NCBI Taxonomy" id="147558"/>
    <lineage>
        <taxon>Eukaryota</taxon>
        <taxon>Fungi</taxon>
        <taxon>Dikarya</taxon>
        <taxon>Ascomycota</taxon>
        <taxon>Pezizomycotina</taxon>
        <taxon>Dothideomycetes</taxon>
        <taxon>Pleosporomycetidae</taxon>
        <taxon>Pleosporales</taxon>
        <taxon>Massarineae</taxon>
        <taxon>Massarinaceae</taxon>
        <taxon>Byssothecium</taxon>
    </lineage>
</organism>